<dbReference type="OrthoDB" id="7958481at2"/>
<protein>
    <recommendedName>
        <fullName evidence="4">Alpha/beta hydrolase</fullName>
    </recommendedName>
</protein>
<accession>A0A1B1CGU5</accession>
<feature type="compositionally biased region" description="Polar residues" evidence="1">
    <location>
        <begin position="1"/>
        <end position="13"/>
    </location>
</feature>
<evidence type="ECO:0008006" key="4">
    <source>
        <dbReference type="Google" id="ProtNLM"/>
    </source>
</evidence>
<keyword evidence="2" id="KW-0614">Plasmid</keyword>
<dbReference type="SUPFAM" id="SSF53474">
    <property type="entry name" value="alpha/beta-Hydrolases"/>
    <property type="match status" value="1"/>
</dbReference>
<organism evidence="2 3">
    <name type="scientific">Rhizobium leguminosarum</name>
    <dbReference type="NCBI Taxonomy" id="384"/>
    <lineage>
        <taxon>Bacteria</taxon>
        <taxon>Pseudomonadati</taxon>
        <taxon>Pseudomonadota</taxon>
        <taxon>Alphaproteobacteria</taxon>
        <taxon>Hyphomicrobiales</taxon>
        <taxon>Rhizobiaceae</taxon>
        <taxon>Rhizobium/Agrobacterium group</taxon>
        <taxon>Rhizobium</taxon>
    </lineage>
</organism>
<name>A0A1B1CGU5_RHILE</name>
<dbReference type="PROSITE" id="PS51318">
    <property type="entry name" value="TAT"/>
    <property type="match status" value="1"/>
</dbReference>
<dbReference type="Proteomes" id="UP000092691">
    <property type="component" value="Plasmid unnamed1"/>
</dbReference>
<dbReference type="Gene3D" id="3.40.50.1820">
    <property type="entry name" value="alpha/beta hydrolase"/>
    <property type="match status" value="1"/>
</dbReference>
<gene>
    <name evidence="2" type="ORF">BA011_24575</name>
</gene>
<sequence>MKNDLAQDSSGQPRGSSRRDALRAGAAALTALSLSGLDLPAAARAKSQPASEAPTQLVELGGRKLAYRSVGKGKPIVLAHRFRGVLGLWDPAFIDALASQGRQVVTFAAFIRNTHKA</sequence>
<feature type="region of interest" description="Disordered" evidence="1">
    <location>
        <begin position="1"/>
        <end position="22"/>
    </location>
</feature>
<dbReference type="InterPro" id="IPR029058">
    <property type="entry name" value="AB_hydrolase_fold"/>
</dbReference>
<dbReference type="AlphaFoldDB" id="A0A1B1CGU5"/>
<dbReference type="EMBL" id="CP016287">
    <property type="protein sequence ID" value="ANP88992.1"/>
    <property type="molecule type" value="Genomic_DNA"/>
</dbReference>
<reference evidence="2 3" key="1">
    <citation type="submission" date="2016-06" db="EMBL/GenBank/DDBJ databases">
        <title>Microsymbionts genomes from the relict species Vavilovia formosa.</title>
        <authorList>
            <person name="Chirak E."/>
            <person name="Kimeklis A."/>
            <person name="Andronov E."/>
        </authorList>
    </citation>
    <scope>NUCLEOTIDE SEQUENCE [LARGE SCALE GENOMIC DNA]</scope>
    <source>
        <strain evidence="2 3">Vaf10</strain>
        <plasmid evidence="3">Plasmid unnamed1</plasmid>
    </source>
</reference>
<dbReference type="InterPro" id="IPR006311">
    <property type="entry name" value="TAT_signal"/>
</dbReference>
<evidence type="ECO:0000313" key="3">
    <source>
        <dbReference type="Proteomes" id="UP000092691"/>
    </source>
</evidence>
<proteinExistence type="predicted"/>
<evidence type="ECO:0000313" key="2">
    <source>
        <dbReference type="EMBL" id="ANP88992.1"/>
    </source>
</evidence>
<geneLocation type="plasmid" evidence="2 3">
    <name>unnamed1</name>
</geneLocation>
<dbReference type="RefSeq" id="WP_065282675.1">
    <property type="nucleotide sequence ID" value="NZ_CP016287.1"/>
</dbReference>
<evidence type="ECO:0000256" key="1">
    <source>
        <dbReference type="SAM" id="MobiDB-lite"/>
    </source>
</evidence>